<protein>
    <submittedName>
        <fullName evidence="2">Uncharacterized protein</fullName>
    </submittedName>
</protein>
<evidence type="ECO:0000313" key="2">
    <source>
        <dbReference type="EMBL" id="JAH06809.1"/>
    </source>
</evidence>
<evidence type="ECO:0000256" key="1">
    <source>
        <dbReference type="SAM" id="MobiDB-lite"/>
    </source>
</evidence>
<accession>A0A0E9PQP7</accession>
<feature type="region of interest" description="Disordered" evidence="1">
    <location>
        <begin position="43"/>
        <end position="67"/>
    </location>
</feature>
<reference evidence="2" key="1">
    <citation type="submission" date="2014-11" db="EMBL/GenBank/DDBJ databases">
        <authorList>
            <person name="Amaro Gonzalez C."/>
        </authorList>
    </citation>
    <scope>NUCLEOTIDE SEQUENCE</scope>
</reference>
<sequence length="67" mass="7495">MRCKYPYPIPHPKLPSPPQAPLGCDHHISALVRLCVIHQRASGPFPHRTLSGRRSPPSRVKPGQLQQ</sequence>
<dbReference type="AlphaFoldDB" id="A0A0E9PQP7"/>
<reference evidence="2" key="2">
    <citation type="journal article" date="2015" name="Fish Shellfish Immunol.">
        <title>Early steps in the European eel (Anguilla anguilla)-Vibrio vulnificus interaction in the gills: Role of the RtxA13 toxin.</title>
        <authorList>
            <person name="Callol A."/>
            <person name="Pajuelo D."/>
            <person name="Ebbesson L."/>
            <person name="Teles M."/>
            <person name="MacKenzie S."/>
            <person name="Amaro C."/>
        </authorList>
    </citation>
    <scope>NUCLEOTIDE SEQUENCE</scope>
</reference>
<organism evidence="2">
    <name type="scientific">Anguilla anguilla</name>
    <name type="common">European freshwater eel</name>
    <name type="synonym">Muraena anguilla</name>
    <dbReference type="NCBI Taxonomy" id="7936"/>
    <lineage>
        <taxon>Eukaryota</taxon>
        <taxon>Metazoa</taxon>
        <taxon>Chordata</taxon>
        <taxon>Craniata</taxon>
        <taxon>Vertebrata</taxon>
        <taxon>Euteleostomi</taxon>
        <taxon>Actinopterygii</taxon>
        <taxon>Neopterygii</taxon>
        <taxon>Teleostei</taxon>
        <taxon>Anguilliformes</taxon>
        <taxon>Anguillidae</taxon>
        <taxon>Anguilla</taxon>
    </lineage>
</organism>
<proteinExistence type="predicted"/>
<dbReference type="EMBL" id="GBXM01101768">
    <property type="protein sequence ID" value="JAH06809.1"/>
    <property type="molecule type" value="Transcribed_RNA"/>
</dbReference>
<name>A0A0E9PQP7_ANGAN</name>